<sequence length="193" mass="21910">MVVMQREFDCSSSDTAMDPSRITLREFRPPDAGDLFSWAGNDRVTRSIAWKTLTSEQEALTFIEEVCMPHPWRRSICIEDRSIGFISVFPGSGKDRCRADIGYTLAAEFWGQGIASNAVKMAIPQVFRDFPELVRLQAYVDVENKASQRVLEKTGFSKEGLLRKYSYLKGRIHDLVVYSILSTEIEVLPSRSC</sequence>
<keyword evidence="3" id="KW-1185">Reference proteome</keyword>
<dbReference type="Gene3D" id="3.40.630.30">
    <property type="match status" value="1"/>
</dbReference>
<gene>
    <name evidence="2" type="ORF">OLEA9_A045709</name>
</gene>
<organism evidence="2 3">
    <name type="scientific">Olea europaea subsp. europaea</name>
    <dbReference type="NCBI Taxonomy" id="158383"/>
    <lineage>
        <taxon>Eukaryota</taxon>
        <taxon>Viridiplantae</taxon>
        <taxon>Streptophyta</taxon>
        <taxon>Embryophyta</taxon>
        <taxon>Tracheophyta</taxon>
        <taxon>Spermatophyta</taxon>
        <taxon>Magnoliopsida</taxon>
        <taxon>eudicotyledons</taxon>
        <taxon>Gunneridae</taxon>
        <taxon>Pentapetalae</taxon>
        <taxon>asterids</taxon>
        <taxon>lamiids</taxon>
        <taxon>Lamiales</taxon>
        <taxon>Oleaceae</taxon>
        <taxon>Oleeae</taxon>
        <taxon>Olea</taxon>
    </lineage>
</organism>
<dbReference type="GO" id="GO:0016747">
    <property type="term" value="F:acyltransferase activity, transferring groups other than amino-acyl groups"/>
    <property type="evidence" value="ECO:0007669"/>
    <property type="project" value="InterPro"/>
</dbReference>
<feature type="domain" description="N-acetyltransferase" evidence="1">
    <location>
        <begin position="22"/>
        <end position="184"/>
    </location>
</feature>
<proteinExistence type="predicted"/>
<dbReference type="PANTHER" id="PTHR46067:SF16">
    <property type="entry name" value="N-ACETYLTRANSFERASE DOMAIN-CONTAINING PROTEIN"/>
    <property type="match status" value="1"/>
</dbReference>
<reference evidence="2 3" key="1">
    <citation type="submission" date="2019-12" db="EMBL/GenBank/DDBJ databases">
        <authorList>
            <person name="Alioto T."/>
            <person name="Alioto T."/>
            <person name="Gomez Garrido J."/>
        </authorList>
    </citation>
    <scope>NUCLEOTIDE SEQUENCE [LARGE SCALE GENOMIC DNA]</scope>
</reference>
<dbReference type="AlphaFoldDB" id="A0A8S0PB17"/>
<dbReference type="SUPFAM" id="SSF55729">
    <property type="entry name" value="Acyl-CoA N-acyltransferases (Nat)"/>
    <property type="match status" value="1"/>
</dbReference>
<evidence type="ECO:0000313" key="2">
    <source>
        <dbReference type="EMBL" id="CAA2935239.1"/>
    </source>
</evidence>
<evidence type="ECO:0000313" key="3">
    <source>
        <dbReference type="Proteomes" id="UP000594638"/>
    </source>
</evidence>
<dbReference type="PROSITE" id="PS51186">
    <property type="entry name" value="GNAT"/>
    <property type="match status" value="1"/>
</dbReference>
<dbReference type="Gramene" id="OE9A045709T1">
    <property type="protein sequence ID" value="OE9A045709C1"/>
    <property type="gene ID" value="OE9A045709"/>
</dbReference>
<dbReference type="PANTHER" id="PTHR46067">
    <property type="entry name" value="ACYL-COA N-ACYLTRANSFERASES (NAT) SUPERFAMILY PROTEIN"/>
    <property type="match status" value="1"/>
</dbReference>
<evidence type="ECO:0000259" key="1">
    <source>
        <dbReference type="PROSITE" id="PS51186"/>
    </source>
</evidence>
<dbReference type="Proteomes" id="UP000594638">
    <property type="component" value="Unassembled WGS sequence"/>
</dbReference>
<comment type="caution">
    <text evidence="2">The sequence shown here is derived from an EMBL/GenBank/DDBJ whole genome shotgun (WGS) entry which is preliminary data.</text>
</comment>
<protein>
    <submittedName>
        <fullName evidence="2">Uncharacterized N-acetyltransferase p20-like</fullName>
    </submittedName>
</protein>
<dbReference type="InterPro" id="IPR016181">
    <property type="entry name" value="Acyl_CoA_acyltransferase"/>
</dbReference>
<dbReference type="EMBL" id="CACTIH010000023">
    <property type="protein sequence ID" value="CAA2935239.1"/>
    <property type="molecule type" value="Genomic_DNA"/>
</dbReference>
<dbReference type="InterPro" id="IPR000182">
    <property type="entry name" value="GNAT_dom"/>
</dbReference>
<dbReference type="Pfam" id="PF13302">
    <property type="entry name" value="Acetyltransf_3"/>
    <property type="match status" value="1"/>
</dbReference>
<accession>A0A8S0PB17</accession>
<name>A0A8S0PB17_OLEEU</name>
<dbReference type="OrthoDB" id="630895at2759"/>